<dbReference type="PROSITE" id="PS51257">
    <property type="entry name" value="PROKAR_LIPOPROTEIN"/>
    <property type="match status" value="1"/>
</dbReference>
<accession>A0A0F8WYS1</accession>
<evidence type="ECO:0000256" key="1">
    <source>
        <dbReference type="SAM" id="Phobius"/>
    </source>
</evidence>
<dbReference type="AlphaFoldDB" id="A0A0F8WYS1"/>
<dbReference type="EMBL" id="LAZR01066418">
    <property type="protein sequence ID" value="KKK53605.1"/>
    <property type="molecule type" value="Genomic_DNA"/>
</dbReference>
<proteinExistence type="predicted"/>
<comment type="caution">
    <text evidence="2">The sequence shown here is derived from an EMBL/GenBank/DDBJ whole genome shotgun (WGS) entry which is preliminary data.</text>
</comment>
<keyword evidence="1" id="KW-1133">Transmembrane helix</keyword>
<name>A0A0F8WYS1_9ZZZZ</name>
<sequence>MNNKGGVQTFVILILLIILTGACLDYYLETKGQNTNKVDFCEDLGYETEYEISFFFNMICYKIEDGIRNDYVVKDYNFDNNTSIKYKIESLIGLSDKKHSYYLKEV</sequence>
<feature type="transmembrane region" description="Helical" evidence="1">
    <location>
        <begin position="6"/>
        <end position="28"/>
    </location>
</feature>
<keyword evidence="1" id="KW-0812">Transmembrane</keyword>
<organism evidence="2">
    <name type="scientific">marine sediment metagenome</name>
    <dbReference type="NCBI Taxonomy" id="412755"/>
    <lineage>
        <taxon>unclassified sequences</taxon>
        <taxon>metagenomes</taxon>
        <taxon>ecological metagenomes</taxon>
    </lineage>
</organism>
<keyword evidence="1" id="KW-0472">Membrane</keyword>
<reference evidence="2" key="1">
    <citation type="journal article" date="2015" name="Nature">
        <title>Complex archaea that bridge the gap between prokaryotes and eukaryotes.</title>
        <authorList>
            <person name="Spang A."/>
            <person name="Saw J.H."/>
            <person name="Jorgensen S.L."/>
            <person name="Zaremba-Niedzwiedzka K."/>
            <person name="Martijn J."/>
            <person name="Lind A.E."/>
            <person name="van Eijk R."/>
            <person name="Schleper C."/>
            <person name="Guy L."/>
            <person name="Ettema T.J."/>
        </authorList>
    </citation>
    <scope>NUCLEOTIDE SEQUENCE</scope>
</reference>
<protein>
    <submittedName>
        <fullName evidence="2">Uncharacterized protein</fullName>
    </submittedName>
</protein>
<gene>
    <name evidence="2" type="ORF">LCGC14_3093140</name>
</gene>
<evidence type="ECO:0000313" key="2">
    <source>
        <dbReference type="EMBL" id="KKK53605.1"/>
    </source>
</evidence>